<dbReference type="EMBL" id="ML119726">
    <property type="protein sequence ID" value="RPA77444.1"/>
    <property type="molecule type" value="Genomic_DNA"/>
</dbReference>
<feature type="compositionally biased region" description="Basic and acidic residues" evidence="1">
    <location>
        <begin position="559"/>
        <end position="590"/>
    </location>
</feature>
<feature type="compositionally biased region" description="Low complexity" evidence="1">
    <location>
        <begin position="365"/>
        <end position="377"/>
    </location>
</feature>
<feature type="region of interest" description="Disordered" evidence="1">
    <location>
        <begin position="204"/>
        <end position="300"/>
    </location>
</feature>
<evidence type="ECO:0000256" key="1">
    <source>
        <dbReference type="SAM" id="MobiDB-lite"/>
    </source>
</evidence>
<feature type="compositionally biased region" description="Basic and acidic residues" evidence="1">
    <location>
        <begin position="91"/>
        <end position="100"/>
    </location>
</feature>
<keyword evidence="3" id="KW-1185">Reference proteome</keyword>
<evidence type="ECO:0000313" key="3">
    <source>
        <dbReference type="Proteomes" id="UP000275078"/>
    </source>
</evidence>
<feature type="compositionally biased region" description="Low complexity" evidence="1">
    <location>
        <begin position="312"/>
        <end position="323"/>
    </location>
</feature>
<feature type="region of interest" description="Disordered" evidence="1">
    <location>
        <begin position="363"/>
        <end position="398"/>
    </location>
</feature>
<reference evidence="2 3" key="1">
    <citation type="journal article" date="2018" name="Nat. Ecol. Evol.">
        <title>Pezizomycetes genomes reveal the molecular basis of ectomycorrhizal truffle lifestyle.</title>
        <authorList>
            <person name="Murat C."/>
            <person name="Payen T."/>
            <person name="Noel B."/>
            <person name="Kuo A."/>
            <person name="Morin E."/>
            <person name="Chen J."/>
            <person name="Kohler A."/>
            <person name="Krizsan K."/>
            <person name="Balestrini R."/>
            <person name="Da Silva C."/>
            <person name="Montanini B."/>
            <person name="Hainaut M."/>
            <person name="Levati E."/>
            <person name="Barry K.W."/>
            <person name="Belfiori B."/>
            <person name="Cichocki N."/>
            <person name="Clum A."/>
            <person name="Dockter R.B."/>
            <person name="Fauchery L."/>
            <person name="Guy J."/>
            <person name="Iotti M."/>
            <person name="Le Tacon F."/>
            <person name="Lindquist E.A."/>
            <person name="Lipzen A."/>
            <person name="Malagnac F."/>
            <person name="Mello A."/>
            <person name="Molinier V."/>
            <person name="Miyauchi S."/>
            <person name="Poulain J."/>
            <person name="Riccioni C."/>
            <person name="Rubini A."/>
            <person name="Sitrit Y."/>
            <person name="Splivallo R."/>
            <person name="Traeger S."/>
            <person name="Wang M."/>
            <person name="Zifcakova L."/>
            <person name="Wipf D."/>
            <person name="Zambonelli A."/>
            <person name="Paolocci F."/>
            <person name="Nowrousian M."/>
            <person name="Ottonello S."/>
            <person name="Baldrian P."/>
            <person name="Spatafora J.W."/>
            <person name="Henrissat B."/>
            <person name="Nagy L.G."/>
            <person name="Aury J.M."/>
            <person name="Wincker P."/>
            <person name="Grigoriev I.V."/>
            <person name="Bonfante P."/>
            <person name="Martin F.M."/>
        </authorList>
    </citation>
    <scope>NUCLEOTIDE SEQUENCE [LARGE SCALE GENOMIC DNA]</scope>
    <source>
        <strain evidence="2 3">RN42</strain>
    </source>
</reference>
<proteinExistence type="predicted"/>
<organism evidence="2 3">
    <name type="scientific">Ascobolus immersus RN42</name>
    <dbReference type="NCBI Taxonomy" id="1160509"/>
    <lineage>
        <taxon>Eukaryota</taxon>
        <taxon>Fungi</taxon>
        <taxon>Dikarya</taxon>
        <taxon>Ascomycota</taxon>
        <taxon>Pezizomycotina</taxon>
        <taxon>Pezizomycetes</taxon>
        <taxon>Pezizales</taxon>
        <taxon>Ascobolaceae</taxon>
        <taxon>Ascobolus</taxon>
    </lineage>
</organism>
<gene>
    <name evidence="2" type="ORF">BJ508DRAFT_350533</name>
</gene>
<accession>A0A3N4I6N0</accession>
<feature type="compositionally biased region" description="Basic residues" evidence="1">
    <location>
        <begin position="541"/>
        <end position="558"/>
    </location>
</feature>
<dbReference type="Proteomes" id="UP000275078">
    <property type="component" value="Unassembled WGS sequence"/>
</dbReference>
<protein>
    <submittedName>
        <fullName evidence="2">Uncharacterized protein</fullName>
    </submittedName>
</protein>
<feature type="compositionally biased region" description="Basic and acidic residues" evidence="1">
    <location>
        <begin position="504"/>
        <end position="540"/>
    </location>
</feature>
<sequence>MMAWNYRSLLFEPQSTWPSDLPVECLSISSLLDLCKKSHTNPFYRMASISQLPEAVAPTTTEAAEIHKASVMGFAKATVITVTELGAGPDQEARSTKEDSGPEQQSDMLIATVTSLDGNRMNTSGTKRVHNADISEIAVSTGISQQHLTQKAPDDPLIARSSGLTVQQPLGQAQDATSATVSTILDEVHQNSDSILDMPITYPPSVGNPSQLNFNRHAYYDSDSGSQDTPPQVPPKDSQIAAFNNDERASYRGTGIRSSKCTANLPDNRRPQFMGQPGAHYEQSAQSEVSDEESDASNNSWSAVSDFYRSSTSRSSDFGTSSSPAQYHYDTSDTDEQGSRSPVPPVRRRKRDRFRGLFIKKHGQSSEAEFASSPSSERWLLARTGTPGKGSKGMDKWRKKRRTAFKKKAKQTVSALKSVILEPIKGFFRKKGETVTRSLGKERDMREPERRNILRKALAGTRKLARESLSAAIKKITSWKGKQKDSITAEPRSWFDRTLWGESNEEKQARKERERKEKDRKEAAALARKEAKKAAKEAKEKQKRKEKAAKEQRKRKEKAAKEQRKERERLRKEYERKSKKEKKAEKKAAKEAFMDEIEEVAKEGNLKVIKGTWLRKLPLGVVFFRSKSSTTD</sequence>
<name>A0A3N4I6N0_ASCIM</name>
<feature type="region of interest" description="Disordered" evidence="1">
    <location>
        <begin position="498"/>
        <end position="590"/>
    </location>
</feature>
<evidence type="ECO:0000313" key="2">
    <source>
        <dbReference type="EMBL" id="RPA77444.1"/>
    </source>
</evidence>
<feature type="region of interest" description="Disordered" evidence="1">
    <location>
        <begin position="312"/>
        <end position="351"/>
    </location>
</feature>
<dbReference type="AlphaFoldDB" id="A0A3N4I6N0"/>
<feature type="region of interest" description="Disordered" evidence="1">
    <location>
        <begin position="86"/>
        <end position="106"/>
    </location>
</feature>